<gene>
    <name evidence="2" type="ORF">BJ997_000696</name>
</gene>
<reference evidence="2 3" key="1">
    <citation type="submission" date="2020-08" db="EMBL/GenBank/DDBJ databases">
        <title>Sequencing the genomes of 1000 actinobacteria strains.</title>
        <authorList>
            <person name="Klenk H.-P."/>
        </authorList>
    </citation>
    <scope>NUCLEOTIDE SEQUENCE [LARGE SCALE GENOMIC DNA]</scope>
    <source>
        <strain evidence="2 3">DSM 21065</strain>
    </source>
</reference>
<organism evidence="2 3">
    <name type="scientific">Cryobacterium roopkundense</name>
    <dbReference type="NCBI Taxonomy" id="1001240"/>
    <lineage>
        <taxon>Bacteria</taxon>
        <taxon>Bacillati</taxon>
        <taxon>Actinomycetota</taxon>
        <taxon>Actinomycetes</taxon>
        <taxon>Micrococcales</taxon>
        <taxon>Microbacteriaceae</taxon>
        <taxon>Cryobacterium</taxon>
    </lineage>
</organism>
<feature type="region of interest" description="Disordered" evidence="1">
    <location>
        <begin position="92"/>
        <end position="114"/>
    </location>
</feature>
<name>A0A7W9E2I5_9MICO</name>
<evidence type="ECO:0000256" key="1">
    <source>
        <dbReference type="SAM" id="MobiDB-lite"/>
    </source>
</evidence>
<proteinExistence type="predicted"/>
<dbReference type="Proteomes" id="UP000561726">
    <property type="component" value="Unassembled WGS sequence"/>
</dbReference>
<sequence length="114" mass="12216">MTNSAPPSTLTLDELHEAYIATGLPCEWVITENVMSGSFESGACRDTENGLNTFATQADLDGLLQLNEASPETGLFLVGDLWVVGSENPEDLMTAQTGMGGELWPADSPFFETE</sequence>
<accession>A0A7W9E2I5</accession>
<dbReference type="EMBL" id="JACHBQ010000001">
    <property type="protein sequence ID" value="MBB5640148.1"/>
    <property type="molecule type" value="Genomic_DNA"/>
</dbReference>
<comment type="caution">
    <text evidence="2">The sequence shown here is derived from an EMBL/GenBank/DDBJ whole genome shotgun (WGS) entry which is preliminary data.</text>
</comment>
<evidence type="ECO:0000313" key="3">
    <source>
        <dbReference type="Proteomes" id="UP000561726"/>
    </source>
</evidence>
<protein>
    <submittedName>
        <fullName evidence="2">Uncharacterized protein</fullName>
    </submittedName>
</protein>
<dbReference type="AlphaFoldDB" id="A0A7W9E2I5"/>
<dbReference type="RefSeq" id="WP_183323251.1">
    <property type="nucleotide sequence ID" value="NZ_JACHBQ010000001.1"/>
</dbReference>
<evidence type="ECO:0000313" key="2">
    <source>
        <dbReference type="EMBL" id="MBB5640148.1"/>
    </source>
</evidence>